<dbReference type="EMBL" id="CP003969">
    <property type="protein sequence ID" value="AGP41046.1"/>
    <property type="molecule type" value="Genomic_DNA"/>
</dbReference>
<dbReference type="Proteomes" id="UP000014803">
    <property type="component" value="Chromosome"/>
</dbReference>
<sequence length="38" mass="4062">MKPPGLGASATVDPGEGTSSQPHWPSRARSIEKRAKWS</sequence>
<reference evidence="2 3" key="1">
    <citation type="journal article" date="2013" name="Sci. Rep.">
        <title>Extraordinary expansion of a Sorangium cellulosum genome from an alkaline milieu.</title>
        <authorList>
            <person name="Han K."/>
            <person name="Li Z.F."/>
            <person name="Peng R."/>
            <person name="Zhu L.P."/>
            <person name="Zhou T."/>
            <person name="Wang L.G."/>
            <person name="Li S.G."/>
            <person name="Zhang X.B."/>
            <person name="Hu W."/>
            <person name="Wu Z.H."/>
            <person name="Qin N."/>
            <person name="Li Y.Z."/>
        </authorList>
    </citation>
    <scope>NUCLEOTIDE SEQUENCE [LARGE SCALE GENOMIC DNA]</scope>
    <source>
        <strain evidence="2 3">So0157-2</strain>
    </source>
</reference>
<dbReference type="HOGENOM" id="CLU_3333131_0_0_7"/>
<dbReference type="AlphaFoldDB" id="S4Y9N9"/>
<evidence type="ECO:0000313" key="2">
    <source>
        <dbReference type="EMBL" id="AGP41046.1"/>
    </source>
</evidence>
<evidence type="ECO:0000256" key="1">
    <source>
        <dbReference type="SAM" id="MobiDB-lite"/>
    </source>
</evidence>
<feature type="compositionally biased region" description="Basic and acidic residues" evidence="1">
    <location>
        <begin position="29"/>
        <end position="38"/>
    </location>
</feature>
<accession>S4Y9N9</accession>
<feature type="region of interest" description="Disordered" evidence="1">
    <location>
        <begin position="1"/>
        <end position="38"/>
    </location>
</feature>
<protein>
    <submittedName>
        <fullName evidence="2">Uncharacterized protein</fullName>
    </submittedName>
</protein>
<proteinExistence type="predicted"/>
<gene>
    <name evidence="2" type="ORF">SCE1572_45055</name>
</gene>
<organism evidence="2 3">
    <name type="scientific">Sorangium cellulosum So0157-2</name>
    <dbReference type="NCBI Taxonomy" id="1254432"/>
    <lineage>
        <taxon>Bacteria</taxon>
        <taxon>Pseudomonadati</taxon>
        <taxon>Myxococcota</taxon>
        <taxon>Polyangia</taxon>
        <taxon>Polyangiales</taxon>
        <taxon>Polyangiaceae</taxon>
        <taxon>Sorangium</taxon>
    </lineage>
</organism>
<dbReference type="KEGG" id="scu:SCE1572_45055"/>
<name>S4Y9N9_SORCE</name>
<dbReference type="STRING" id="1254432.SCE1572_45055"/>
<evidence type="ECO:0000313" key="3">
    <source>
        <dbReference type="Proteomes" id="UP000014803"/>
    </source>
</evidence>